<reference evidence="1 2" key="1">
    <citation type="submission" date="2018-06" db="EMBL/GenBank/DDBJ databases">
        <title>The draft genome sequences of strains SCU63 and S1.</title>
        <authorList>
            <person name="Gan L."/>
        </authorList>
    </citation>
    <scope>NUCLEOTIDE SEQUENCE [LARGE SCALE GENOMIC DNA]</scope>
    <source>
        <strain evidence="1 2">S1</strain>
    </source>
</reference>
<dbReference type="EMBL" id="QLZQ01000004">
    <property type="protein sequence ID" value="RAZ67321.1"/>
    <property type="molecule type" value="Genomic_DNA"/>
</dbReference>
<protein>
    <submittedName>
        <fullName evidence="1">Uncharacterized protein</fullName>
    </submittedName>
</protein>
<organism evidence="1 2">
    <name type="scientific">Planococcus maitriensis</name>
    <dbReference type="NCBI Taxonomy" id="221799"/>
    <lineage>
        <taxon>Bacteria</taxon>
        <taxon>Bacillati</taxon>
        <taxon>Bacillota</taxon>
        <taxon>Bacilli</taxon>
        <taxon>Bacillales</taxon>
        <taxon>Caryophanaceae</taxon>
        <taxon>Planococcus</taxon>
    </lineage>
</organism>
<accession>A0A365K3Y5</accession>
<keyword evidence="2" id="KW-1185">Reference proteome</keyword>
<evidence type="ECO:0000313" key="1">
    <source>
        <dbReference type="EMBL" id="RAZ67321.1"/>
    </source>
</evidence>
<sequence>MNVREGVNKLFEKIQKIGRQIKTAPGGGL</sequence>
<proteinExistence type="predicted"/>
<name>A0A365K3Y5_9BACL</name>
<dbReference type="Proteomes" id="UP000251869">
    <property type="component" value="Unassembled WGS sequence"/>
</dbReference>
<evidence type="ECO:0000313" key="2">
    <source>
        <dbReference type="Proteomes" id="UP000251869"/>
    </source>
</evidence>
<dbReference type="AlphaFoldDB" id="A0A365K3Y5"/>
<comment type="caution">
    <text evidence="1">The sequence shown here is derived from an EMBL/GenBank/DDBJ whole genome shotgun (WGS) entry which is preliminary data.</text>
</comment>
<gene>
    <name evidence="1" type="ORF">DP119_11185</name>
</gene>